<dbReference type="Proteomes" id="UP000053611">
    <property type="component" value="Unassembled WGS sequence"/>
</dbReference>
<protein>
    <recommendedName>
        <fullName evidence="4">Zn(2)-C6 fungal-type domain-containing protein</fullName>
    </recommendedName>
</protein>
<reference evidence="2 3" key="1">
    <citation type="submission" date="2015-03" db="EMBL/GenBank/DDBJ databases">
        <title>Genomics and transcriptomics of the oil-accumulating basidiomycete yeast T. oleaginosus allow insights into substrate utilization and the diverse evolutionary trajectories of mating systems in fungi.</title>
        <authorList>
            <consortium name="DOE Joint Genome Institute"/>
            <person name="Kourist R."/>
            <person name="Kracht O."/>
            <person name="Bracharz F."/>
            <person name="Lipzen A."/>
            <person name="Nolan M."/>
            <person name="Ohm R."/>
            <person name="Grigoriev I."/>
            <person name="Sun S."/>
            <person name="Heitman J."/>
            <person name="Bruck T."/>
            <person name="Nowrousian M."/>
        </authorList>
    </citation>
    <scope>NUCLEOTIDE SEQUENCE [LARGE SCALE GENOMIC DNA]</scope>
    <source>
        <strain evidence="2 3">IBC0246</strain>
    </source>
</reference>
<feature type="compositionally biased region" description="Basic and acidic residues" evidence="1">
    <location>
        <begin position="265"/>
        <end position="276"/>
    </location>
</feature>
<dbReference type="EMBL" id="KQ087348">
    <property type="protein sequence ID" value="KLT38273.1"/>
    <property type="molecule type" value="Genomic_DNA"/>
</dbReference>
<dbReference type="AlphaFoldDB" id="A0A0J0XB36"/>
<accession>A0A0J0XB36</accession>
<name>A0A0J0XB36_9TREE</name>
<evidence type="ECO:0000313" key="2">
    <source>
        <dbReference type="EMBL" id="KLT38273.1"/>
    </source>
</evidence>
<proteinExistence type="predicted"/>
<sequence length="286" mass="31779">MPYAYVVTDPSVGPLVELVVQFRTQVDEERFYVPLEIADVAVSAIEWATGQNANRNLDAEPCDKCANARMKCVFSEPVVGDTRKGIRGCLYCHSHGMGDRCSRRLDEWIAKYEKQSKALASLYRLHQQSESFHQKLKSQFTLPYSRERDEVIVNTLDHWRRDVANNLNSFAIAEGYGDMGLDKNFHKTVAKYSVFDTLTQAAAASVNTAPAGFITSAPPAAPVAGPGPSSRKTIKERTTIVLSDDEGGTLDNDLYRQVKLYEERKAKDKGKGKAVDRSQFSSSSDV</sequence>
<organism evidence="2 3">
    <name type="scientific">Cutaneotrichosporon oleaginosum</name>
    <dbReference type="NCBI Taxonomy" id="879819"/>
    <lineage>
        <taxon>Eukaryota</taxon>
        <taxon>Fungi</taxon>
        <taxon>Dikarya</taxon>
        <taxon>Basidiomycota</taxon>
        <taxon>Agaricomycotina</taxon>
        <taxon>Tremellomycetes</taxon>
        <taxon>Trichosporonales</taxon>
        <taxon>Trichosporonaceae</taxon>
        <taxon>Cutaneotrichosporon</taxon>
    </lineage>
</organism>
<evidence type="ECO:0000256" key="1">
    <source>
        <dbReference type="SAM" id="MobiDB-lite"/>
    </source>
</evidence>
<evidence type="ECO:0000313" key="3">
    <source>
        <dbReference type="Proteomes" id="UP000053611"/>
    </source>
</evidence>
<keyword evidence="3" id="KW-1185">Reference proteome</keyword>
<feature type="compositionally biased region" description="Low complexity" evidence="1">
    <location>
        <begin position="216"/>
        <end position="230"/>
    </location>
</feature>
<feature type="region of interest" description="Disordered" evidence="1">
    <location>
        <begin position="215"/>
        <end position="235"/>
    </location>
</feature>
<feature type="region of interest" description="Disordered" evidence="1">
    <location>
        <begin position="265"/>
        <end position="286"/>
    </location>
</feature>
<evidence type="ECO:0008006" key="4">
    <source>
        <dbReference type="Google" id="ProtNLM"/>
    </source>
</evidence>
<gene>
    <name evidence="2" type="ORF">CC85DRAFT_306118</name>
</gene>